<dbReference type="RefSeq" id="WP_072580711.1">
    <property type="nucleotide sequence ID" value="NZ_CP016020.1"/>
</dbReference>
<reference evidence="2 3" key="1">
    <citation type="journal article" date="2016" name="Sci. Rep.">
        <title>Complete genome sequence and transcriptomic analysis of a novel marine strain Bacillus weihaiensis reveals the mechanism of brown algae degradation.</title>
        <authorList>
            <person name="Zhu Y."/>
            <person name="Chen P."/>
            <person name="Bao Y."/>
            <person name="Men Y."/>
            <person name="Zeng Y."/>
            <person name="Yang J."/>
            <person name="Sun J."/>
            <person name="Sun Y."/>
        </authorList>
    </citation>
    <scope>NUCLEOTIDE SEQUENCE [LARGE SCALE GENOMIC DNA]</scope>
    <source>
        <strain evidence="2 3">Alg07</strain>
    </source>
</reference>
<proteinExistence type="predicted"/>
<keyword evidence="1" id="KW-1133">Transmembrane helix</keyword>
<dbReference type="Pfam" id="PF09560">
    <property type="entry name" value="Spore_YunB"/>
    <property type="match status" value="1"/>
</dbReference>
<dbReference type="OrthoDB" id="1649278at2"/>
<name>A0A1L3MUB8_9BACI</name>
<evidence type="ECO:0000313" key="2">
    <source>
        <dbReference type="EMBL" id="APH05914.1"/>
    </source>
</evidence>
<keyword evidence="1" id="KW-0812">Transmembrane</keyword>
<dbReference type="PIRSF" id="PIRSF021383">
    <property type="entry name" value="YunB"/>
    <property type="match status" value="1"/>
</dbReference>
<dbReference type="NCBIfam" id="TIGR02832">
    <property type="entry name" value="spo_yunB"/>
    <property type="match status" value="1"/>
</dbReference>
<protein>
    <submittedName>
        <fullName evidence="2">Sporulation protein YunB</fullName>
    </submittedName>
</protein>
<gene>
    <name evidence="2" type="ORF">A9C19_14870</name>
</gene>
<dbReference type="AlphaFoldDB" id="A0A1L3MUB8"/>
<feature type="transmembrane region" description="Helical" evidence="1">
    <location>
        <begin position="21"/>
        <end position="43"/>
    </location>
</feature>
<dbReference type="InterPro" id="IPR014197">
    <property type="entry name" value="Sporulation_prot_YunB"/>
</dbReference>
<organism evidence="2 3">
    <name type="scientific">Bacillus weihaiensis</name>
    <dbReference type="NCBI Taxonomy" id="1547283"/>
    <lineage>
        <taxon>Bacteria</taxon>
        <taxon>Bacillati</taxon>
        <taxon>Bacillota</taxon>
        <taxon>Bacilli</taxon>
        <taxon>Bacillales</taxon>
        <taxon>Bacillaceae</taxon>
        <taxon>Bacillus</taxon>
    </lineage>
</organism>
<evidence type="ECO:0000313" key="3">
    <source>
        <dbReference type="Proteomes" id="UP000181936"/>
    </source>
</evidence>
<keyword evidence="3" id="KW-1185">Reference proteome</keyword>
<dbReference type="KEGG" id="bwh:A9C19_14870"/>
<dbReference type="STRING" id="1547283.A9C19_14870"/>
<dbReference type="EMBL" id="CP016020">
    <property type="protein sequence ID" value="APH05914.1"/>
    <property type="molecule type" value="Genomic_DNA"/>
</dbReference>
<sequence>MFFKQKFRYNRKKYKKKPLKTKHVVIISLMLFVFINLGSLWMVDRIIEPLLITMIKTEVNELTTSTITNSVRNSVSKVNMDDLIIIRDKGDGYSPTYSFNQTSYNKILADVSDELSNELGKMTNQLDGNHEASTTYSIPLGVITDNSLLSNLGPDIPIELFIVSDVTPEIKTTLTSSGINNTFLELFIHLNVGVQVAIPSYTDRQVVTTDVKIGDIFIPGEVPEYYGGNENNPAPIIIEPKKEE</sequence>
<accession>A0A1L3MUB8</accession>
<keyword evidence="1" id="KW-0472">Membrane</keyword>
<dbReference type="Proteomes" id="UP000181936">
    <property type="component" value="Chromosome"/>
</dbReference>
<evidence type="ECO:0000256" key="1">
    <source>
        <dbReference type="SAM" id="Phobius"/>
    </source>
</evidence>